<dbReference type="EMBL" id="CP060016">
    <property type="protein sequence ID" value="UNB99688.1"/>
    <property type="molecule type" value="Genomic_DNA"/>
</dbReference>
<feature type="signal peptide" evidence="1">
    <location>
        <begin position="1"/>
        <end position="25"/>
    </location>
</feature>
<dbReference type="AlphaFoldDB" id="A0AAX2ZXE6"/>
<accession>A0AAX2ZXE6</accession>
<feature type="chain" id="PRO_5043511494" evidence="1">
    <location>
        <begin position="26"/>
        <end position="391"/>
    </location>
</feature>
<dbReference type="Proteomes" id="UP001162885">
    <property type="component" value="Chromosome"/>
</dbReference>
<name>A0AAX2ZXE6_9MYCO</name>
<protein>
    <submittedName>
        <fullName evidence="2">Fibronectin type III domain-containing protein</fullName>
    </submittedName>
</protein>
<evidence type="ECO:0000256" key="1">
    <source>
        <dbReference type="SAM" id="SignalP"/>
    </source>
</evidence>
<evidence type="ECO:0000313" key="2">
    <source>
        <dbReference type="EMBL" id="UNB99688.1"/>
    </source>
</evidence>
<keyword evidence="1" id="KW-0732">Signal</keyword>
<evidence type="ECO:0000313" key="3">
    <source>
        <dbReference type="Proteomes" id="UP001162885"/>
    </source>
</evidence>
<sequence length="391" mass="41716">MKCRLLGLAVAFGLLLPGFAVPAHAVTPEVTASENPVLIAFPHFPSKDITLTWKLDPFQVANLSVTEDGAPMPDRIVGGVASGQGTEPLTVAYGKTYVVQLRQTLGGRPLGAPVTITTDKPEIDTGCVFQCITGVEVQPHGGWAQFTIKTNQKAVLTLEAGTAAPGPDGTWGNPNDVTASNGAVLPTDSWTPPLANLNPGTTYHYVVRARENGHESVRTGSFKTLTRRVDVNFADVQMIDDSDGPFDGDCDCWFWFGAGDQLPKQWGDHQNQISVGSGTTVHPNVKIGITNAPNEILLGTIAHDDDQDPLEFCSIGVGPPVEGQPVDWEISGDAIDCLDYAGSKITVKLSRQGPPFSPGDVDEQFTEAFTIKVDGQLVYNARGTYKVSYVA</sequence>
<gene>
    <name evidence="2" type="ORF">H5U98_30310</name>
</gene>
<proteinExistence type="predicted"/>
<reference evidence="2 3" key="1">
    <citation type="journal article" date="2022" name="BMC Genomics">
        <title>Comparative genome analysis of mycobacteria focusing on tRNA and non-coding RNA.</title>
        <authorList>
            <person name="Behra P.R.K."/>
            <person name="Pettersson B.M.F."/>
            <person name="Ramesh M."/>
            <person name="Das S."/>
            <person name="Dasgupta S."/>
            <person name="Kirsebom L.A."/>
        </authorList>
    </citation>
    <scope>NUCLEOTIDE SEQUENCE [LARGE SCALE GENOMIC DNA]</scope>
    <source>
        <strain evidence="2 3">DSM 44677</strain>
    </source>
</reference>
<organism evidence="2 3">
    <name type="scientific">Mycolicibacterium boenickei</name>
    <dbReference type="NCBI Taxonomy" id="146017"/>
    <lineage>
        <taxon>Bacteria</taxon>
        <taxon>Bacillati</taxon>
        <taxon>Actinomycetota</taxon>
        <taxon>Actinomycetes</taxon>
        <taxon>Mycobacteriales</taxon>
        <taxon>Mycobacteriaceae</taxon>
        <taxon>Mycolicibacterium</taxon>
    </lineage>
</organism>
<dbReference type="RefSeq" id="WP_133118399.1">
    <property type="nucleotide sequence ID" value="NZ_AP022579.1"/>
</dbReference>